<evidence type="ECO:0000313" key="2">
    <source>
        <dbReference type="EMBL" id="GAA3720055.1"/>
    </source>
</evidence>
<protein>
    <recommendedName>
        <fullName evidence="1">DUF306 domain-containing protein</fullName>
    </recommendedName>
</protein>
<evidence type="ECO:0000313" key="3">
    <source>
        <dbReference type="Proteomes" id="UP001501479"/>
    </source>
</evidence>
<proteinExistence type="predicted"/>
<sequence>MQRDQLSVGDLASTMMLCTPKQMERERTMLDILGQSRRVEQQGDGTLQIFAADGRALTAN</sequence>
<dbReference type="InterPro" id="IPR038670">
    <property type="entry name" value="HslJ-like_sf"/>
</dbReference>
<dbReference type="InterPro" id="IPR005184">
    <property type="entry name" value="DUF306_Meta_HslJ"/>
</dbReference>
<gene>
    <name evidence="2" type="ORF">GCM10022421_30430</name>
</gene>
<dbReference type="Pfam" id="PF03724">
    <property type="entry name" value="META"/>
    <property type="match status" value="1"/>
</dbReference>
<evidence type="ECO:0000259" key="1">
    <source>
        <dbReference type="Pfam" id="PF03724"/>
    </source>
</evidence>
<dbReference type="Gene3D" id="2.40.128.270">
    <property type="match status" value="1"/>
</dbReference>
<feature type="domain" description="DUF306" evidence="1">
    <location>
        <begin position="2"/>
        <end position="57"/>
    </location>
</feature>
<dbReference type="EMBL" id="BAABDS010000043">
    <property type="protein sequence ID" value="GAA3720055.1"/>
    <property type="molecule type" value="Genomic_DNA"/>
</dbReference>
<accession>A0ABP7EPW3</accession>
<reference evidence="3" key="1">
    <citation type="journal article" date="2019" name="Int. J. Syst. Evol. Microbiol.">
        <title>The Global Catalogue of Microorganisms (GCM) 10K type strain sequencing project: providing services to taxonomists for standard genome sequencing and annotation.</title>
        <authorList>
            <consortium name="The Broad Institute Genomics Platform"/>
            <consortium name="The Broad Institute Genome Sequencing Center for Infectious Disease"/>
            <person name="Wu L."/>
            <person name="Ma J."/>
        </authorList>
    </citation>
    <scope>NUCLEOTIDE SEQUENCE [LARGE SCALE GENOMIC DNA]</scope>
    <source>
        <strain evidence="3">JCM 17329</strain>
    </source>
</reference>
<name>A0ABP7EPW3_9GAMM</name>
<keyword evidence="3" id="KW-1185">Reference proteome</keyword>
<dbReference type="Proteomes" id="UP001501479">
    <property type="component" value="Unassembled WGS sequence"/>
</dbReference>
<comment type="caution">
    <text evidence="2">The sequence shown here is derived from an EMBL/GenBank/DDBJ whole genome shotgun (WGS) entry which is preliminary data.</text>
</comment>
<organism evidence="2 3">
    <name type="scientific">Oceanisphaera sediminis</name>
    <dbReference type="NCBI Taxonomy" id="981381"/>
    <lineage>
        <taxon>Bacteria</taxon>
        <taxon>Pseudomonadati</taxon>
        <taxon>Pseudomonadota</taxon>
        <taxon>Gammaproteobacteria</taxon>
        <taxon>Aeromonadales</taxon>
        <taxon>Aeromonadaceae</taxon>
        <taxon>Oceanisphaera</taxon>
    </lineage>
</organism>